<dbReference type="EMBL" id="VDDA01000002">
    <property type="protein sequence ID" value="TNC14882.1"/>
    <property type="molecule type" value="Genomic_DNA"/>
</dbReference>
<proteinExistence type="predicted"/>
<dbReference type="RefSeq" id="WP_139034423.1">
    <property type="nucleotide sequence ID" value="NZ_VDDA01000002.1"/>
</dbReference>
<dbReference type="GO" id="GO:0004252">
    <property type="term" value="F:serine-type endopeptidase activity"/>
    <property type="evidence" value="ECO:0007669"/>
    <property type="project" value="InterPro"/>
</dbReference>
<reference evidence="2 3" key="1">
    <citation type="submission" date="2019-06" db="EMBL/GenBank/DDBJ databases">
        <title>Genome of Methylobacterium sp. 17Sr1-39.</title>
        <authorList>
            <person name="Seo T."/>
        </authorList>
    </citation>
    <scope>NUCLEOTIDE SEQUENCE [LARGE SCALE GENOMIC DNA]</scope>
    <source>
        <strain evidence="2 3">17Sr1-39</strain>
    </source>
</reference>
<dbReference type="Proteomes" id="UP000305267">
    <property type="component" value="Unassembled WGS sequence"/>
</dbReference>
<dbReference type="GO" id="GO:0006508">
    <property type="term" value="P:proteolysis"/>
    <property type="evidence" value="ECO:0007669"/>
    <property type="project" value="InterPro"/>
</dbReference>
<dbReference type="OrthoDB" id="8266124at2"/>
<dbReference type="Gene3D" id="1.10.10.10">
    <property type="entry name" value="Winged helix-like DNA-binding domain superfamily/Winged helix DNA-binding domain"/>
    <property type="match status" value="1"/>
</dbReference>
<keyword evidence="3" id="KW-1185">Reference proteome</keyword>
<comment type="caution">
    <text evidence="2">The sequence shown here is derived from an EMBL/GenBank/DDBJ whole genome shotgun (WGS) entry which is preliminary data.</text>
</comment>
<evidence type="ECO:0000259" key="1">
    <source>
        <dbReference type="Pfam" id="PF01726"/>
    </source>
</evidence>
<dbReference type="AlphaFoldDB" id="A0A5C4LPW5"/>
<feature type="domain" description="LexA repressor DNA-binding" evidence="1">
    <location>
        <begin position="12"/>
        <end position="75"/>
    </location>
</feature>
<sequence>MSTANGSSGRYGLTPNLRVLLDYISGFIERNEGIAPSFDDMRVHLGLHSKSGVHRMVGLLEERGYIRRLQHRARAIEVIRQAHAVSLPDDVDTVLRIAADREGIPPAAYIARAVEAYLRSPQA</sequence>
<accession>A0A5C4LPW5</accession>
<dbReference type="Pfam" id="PF01726">
    <property type="entry name" value="LexA_DNA_bind"/>
    <property type="match status" value="1"/>
</dbReference>
<dbReference type="InterPro" id="IPR036390">
    <property type="entry name" value="WH_DNA-bd_sf"/>
</dbReference>
<dbReference type="InterPro" id="IPR006199">
    <property type="entry name" value="LexA_DNA-bd_dom"/>
</dbReference>
<organism evidence="2 3">
    <name type="scientific">Methylobacterium terricola</name>
    <dbReference type="NCBI Taxonomy" id="2583531"/>
    <lineage>
        <taxon>Bacteria</taxon>
        <taxon>Pseudomonadati</taxon>
        <taxon>Pseudomonadota</taxon>
        <taxon>Alphaproteobacteria</taxon>
        <taxon>Hyphomicrobiales</taxon>
        <taxon>Methylobacteriaceae</taxon>
        <taxon>Methylobacterium</taxon>
    </lineage>
</organism>
<dbReference type="SUPFAM" id="SSF46785">
    <property type="entry name" value="Winged helix' DNA-binding domain"/>
    <property type="match status" value="1"/>
</dbReference>
<protein>
    <recommendedName>
        <fullName evidence="1">LexA repressor DNA-binding domain-containing protein</fullName>
    </recommendedName>
</protein>
<dbReference type="InterPro" id="IPR036388">
    <property type="entry name" value="WH-like_DNA-bd_sf"/>
</dbReference>
<name>A0A5C4LPW5_9HYPH</name>
<gene>
    <name evidence="2" type="ORF">FF100_04705</name>
</gene>
<evidence type="ECO:0000313" key="2">
    <source>
        <dbReference type="EMBL" id="TNC14882.1"/>
    </source>
</evidence>
<evidence type="ECO:0000313" key="3">
    <source>
        <dbReference type="Proteomes" id="UP000305267"/>
    </source>
</evidence>